<evidence type="ECO:0000259" key="14">
    <source>
        <dbReference type="PROSITE" id="PS50109"/>
    </source>
</evidence>
<dbReference type="RefSeq" id="WP_009538613.1">
    <property type="nucleotide sequence ID" value="NZ_ANHY01000002.1"/>
</dbReference>
<keyword evidence="7 13" id="KW-0812">Transmembrane</keyword>
<comment type="subcellular location">
    <subcellularLocation>
        <location evidence="2">Membrane</location>
        <topology evidence="2">Multi-pass membrane protein</topology>
    </subcellularLocation>
</comment>
<dbReference type="GO" id="GO:0000155">
    <property type="term" value="F:phosphorelay sensor kinase activity"/>
    <property type="evidence" value="ECO:0007669"/>
    <property type="project" value="InterPro"/>
</dbReference>
<dbReference type="InterPro" id="IPR036097">
    <property type="entry name" value="HisK_dim/P_sf"/>
</dbReference>
<dbReference type="InterPro" id="IPR036890">
    <property type="entry name" value="HATPase_C_sf"/>
</dbReference>
<keyword evidence="9 13" id="KW-1133">Transmembrane helix</keyword>
<dbReference type="SUPFAM" id="SSF55874">
    <property type="entry name" value="ATPase domain of HSP90 chaperone/DNA topoisomerase II/histidine kinase"/>
    <property type="match status" value="1"/>
</dbReference>
<keyword evidence="6" id="KW-0808">Transferase</keyword>
<evidence type="ECO:0000256" key="3">
    <source>
        <dbReference type="ARBA" id="ARBA00006434"/>
    </source>
</evidence>
<keyword evidence="12" id="KW-0175">Coiled coil</keyword>
<accession>K9HX89</accession>
<dbReference type="FunFam" id="1.10.287.130:FF:000001">
    <property type="entry name" value="Two-component sensor histidine kinase"/>
    <property type="match status" value="1"/>
</dbReference>
<name>K9HX89_9PROT</name>
<evidence type="ECO:0000256" key="13">
    <source>
        <dbReference type="SAM" id="Phobius"/>
    </source>
</evidence>
<evidence type="ECO:0000256" key="11">
    <source>
        <dbReference type="ARBA" id="ARBA00023136"/>
    </source>
</evidence>
<feature type="transmembrane region" description="Helical" evidence="13">
    <location>
        <begin position="293"/>
        <end position="316"/>
    </location>
</feature>
<dbReference type="Gene3D" id="3.30.565.10">
    <property type="entry name" value="Histidine kinase-like ATPase, C-terminal domain"/>
    <property type="match status" value="1"/>
</dbReference>
<feature type="coiled-coil region" evidence="12">
    <location>
        <begin position="649"/>
        <end position="690"/>
    </location>
</feature>
<dbReference type="GO" id="GO:0016020">
    <property type="term" value="C:membrane"/>
    <property type="evidence" value="ECO:0007669"/>
    <property type="project" value="UniProtKB-SubCell"/>
</dbReference>
<keyword evidence="16" id="KW-1185">Reference proteome</keyword>
<comment type="similarity">
    <text evidence="3">Belongs to the sodium:solute symporter (SSF) (TC 2.A.21) family.</text>
</comment>
<dbReference type="FunFam" id="3.30.565.10:FF:000006">
    <property type="entry name" value="Sensor histidine kinase WalK"/>
    <property type="match status" value="1"/>
</dbReference>
<keyword evidence="10" id="KW-0902">Two-component regulatory system</keyword>
<evidence type="ECO:0000256" key="12">
    <source>
        <dbReference type="SAM" id="Coils"/>
    </source>
</evidence>
<dbReference type="PROSITE" id="PS50109">
    <property type="entry name" value="HIS_KIN"/>
    <property type="match status" value="1"/>
</dbReference>
<evidence type="ECO:0000313" key="15">
    <source>
        <dbReference type="EMBL" id="EKV32786.1"/>
    </source>
</evidence>
<dbReference type="PANTHER" id="PTHR43711:SF30">
    <property type="entry name" value="HISTIDINE KINASE"/>
    <property type="match status" value="1"/>
</dbReference>
<feature type="transmembrane region" description="Helical" evidence="13">
    <location>
        <begin position="422"/>
        <end position="443"/>
    </location>
</feature>
<protein>
    <recommendedName>
        <fullName evidence="4">histidine kinase</fullName>
        <ecNumber evidence="4">2.7.13.3</ecNumber>
    </recommendedName>
</protein>
<dbReference type="SUPFAM" id="SSF47384">
    <property type="entry name" value="Homodimeric domain of signal transducing histidine kinase"/>
    <property type="match status" value="1"/>
</dbReference>
<dbReference type="PRINTS" id="PR00344">
    <property type="entry name" value="BCTRLSENSOR"/>
</dbReference>
<dbReference type="InterPro" id="IPR050736">
    <property type="entry name" value="Sensor_HK_Regulatory"/>
</dbReference>
<proteinExistence type="inferred from homology"/>
<feature type="transmembrane region" description="Helical" evidence="13">
    <location>
        <begin position="196"/>
        <end position="222"/>
    </location>
</feature>
<dbReference type="CDD" id="cd00075">
    <property type="entry name" value="HATPase"/>
    <property type="match status" value="1"/>
</dbReference>
<dbReference type="InterPro" id="IPR003594">
    <property type="entry name" value="HATPase_dom"/>
</dbReference>
<dbReference type="Gene3D" id="1.20.1730.10">
    <property type="entry name" value="Sodium/glucose cotransporter"/>
    <property type="match status" value="1"/>
</dbReference>
<evidence type="ECO:0000256" key="5">
    <source>
        <dbReference type="ARBA" id="ARBA00022553"/>
    </source>
</evidence>
<dbReference type="PANTHER" id="PTHR43711">
    <property type="entry name" value="TWO-COMPONENT HISTIDINE KINASE"/>
    <property type="match status" value="1"/>
</dbReference>
<dbReference type="EC" id="2.7.13.3" evidence="4"/>
<dbReference type="eggNOG" id="COG0591">
    <property type="taxonomic scope" value="Bacteria"/>
</dbReference>
<dbReference type="Proteomes" id="UP000009881">
    <property type="component" value="Unassembled WGS sequence"/>
</dbReference>
<feature type="transmembrane region" description="Helical" evidence="13">
    <location>
        <begin position="255"/>
        <end position="273"/>
    </location>
</feature>
<dbReference type="InterPro" id="IPR004358">
    <property type="entry name" value="Sig_transdc_His_kin-like_C"/>
</dbReference>
<feature type="domain" description="Histidine kinase" evidence="14">
    <location>
        <begin position="690"/>
        <end position="912"/>
    </location>
</feature>
<feature type="transmembrane region" description="Helical" evidence="13">
    <location>
        <begin position="390"/>
        <end position="410"/>
    </location>
</feature>
<evidence type="ECO:0000256" key="2">
    <source>
        <dbReference type="ARBA" id="ARBA00004141"/>
    </source>
</evidence>
<dbReference type="GO" id="GO:0022857">
    <property type="term" value="F:transmembrane transporter activity"/>
    <property type="evidence" value="ECO:0007669"/>
    <property type="project" value="InterPro"/>
</dbReference>
<dbReference type="InterPro" id="IPR003661">
    <property type="entry name" value="HisK_dim/P_dom"/>
</dbReference>
<dbReference type="PATRIC" id="fig|1238182.3.peg.162"/>
<evidence type="ECO:0000256" key="6">
    <source>
        <dbReference type="ARBA" id="ARBA00022679"/>
    </source>
</evidence>
<evidence type="ECO:0000256" key="4">
    <source>
        <dbReference type="ARBA" id="ARBA00012438"/>
    </source>
</evidence>
<keyword evidence="5" id="KW-0597">Phosphoprotein</keyword>
<organism evidence="15 16">
    <name type="scientific">Caenispirillum salinarum AK4</name>
    <dbReference type="NCBI Taxonomy" id="1238182"/>
    <lineage>
        <taxon>Bacteria</taxon>
        <taxon>Pseudomonadati</taxon>
        <taxon>Pseudomonadota</taxon>
        <taxon>Alphaproteobacteria</taxon>
        <taxon>Rhodospirillales</taxon>
        <taxon>Novispirillaceae</taxon>
        <taxon>Caenispirillum</taxon>
    </lineage>
</organism>
<dbReference type="InterPro" id="IPR001734">
    <property type="entry name" value="Na/solute_symporter"/>
</dbReference>
<dbReference type="Pfam" id="PF00512">
    <property type="entry name" value="HisKA"/>
    <property type="match status" value="1"/>
</dbReference>
<feature type="transmembrane region" description="Helical" evidence="13">
    <location>
        <begin position="509"/>
        <end position="527"/>
    </location>
</feature>
<evidence type="ECO:0000256" key="10">
    <source>
        <dbReference type="ARBA" id="ARBA00023012"/>
    </source>
</evidence>
<evidence type="ECO:0000313" key="16">
    <source>
        <dbReference type="Proteomes" id="UP000009881"/>
    </source>
</evidence>
<dbReference type="CDD" id="cd10322">
    <property type="entry name" value="SLC5sbd"/>
    <property type="match status" value="1"/>
</dbReference>
<evidence type="ECO:0000256" key="7">
    <source>
        <dbReference type="ARBA" id="ARBA00022692"/>
    </source>
</evidence>
<keyword evidence="11 13" id="KW-0472">Membrane</keyword>
<feature type="transmembrane region" description="Helical" evidence="13">
    <location>
        <begin position="455"/>
        <end position="472"/>
    </location>
</feature>
<dbReference type="InterPro" id="IPR038377">
    <property type="entry name" value="Na/Glc_symporter_sf"/>
</dbReference>
<feature type="transmembrane region" description="Helical" evidence="13">
    <location>
        <begin position="167"/>
        <end position="184"/>
    </location>
</feature>
<evidence type="ECO:0000256" key="8">
    <source>
        <dbReference type="ARBA" id="ARBA00022777"/>
    </source>
</evidence>
<evidence type="ECO:0000256" key="1">
    <source>
        <dbReference type="ARBA" id="ARBA00000085"/>
    </source>
</evidence>
<sequence>MVAPWLIVTASLLYVGLLFAIAWWGDRRAGQGRSVIRNPMVYTLSIAVYCTSWTFYGAVGTAARKGPEFLTIYLGPTLMFLAWWFVLRKIVRITRTHRVTSIADFISSRYGKSPRLSGLVTVIAVVGTMPYIALQLKAVATSYTALVGFHAIVGAPSPPPAAVPADTAFWVAAAMAVFAILFGTRHIDASEHHEGVVAAIAFESLVKLLAFLAVGLFVVFIMHDGFADLFALAAERVPDVAQLYALSGATATDRWVTMLLLAMVAVICLPRQFQVTAVENVDERHVSTAAWAFPLYLAVISLFVLPIAVAGLIHLPSGAEADSFVLTVPLSQDNQVLALIAFLGGLSSATGMVIVAAISLSIMISNDLVMPLLLRLKWLRLTSRGDLTGLLLFIRRAAIVALLLMGYGYYRATGGTGALASIGLISFSAMAQLAPAMLGGLFWKNATRAGAHAGLLAGFAMWAYTLVLPSMASADWIGPEVVQAGPWGLALLRPEALFGLDGLDPLAHALFWSWLFNIGAFVGVSVFGKQGPLERVQATVFVDIFRRRDTATPHMWRRAATVKDLYALTQRFLGHTVAYRLFRKHAKRMGARSIRSLTDADPALVTAVEQELAGSIGAASARVMVASVAKGDMVSLNEVLKILEETSQVIEYSQRLEQKSRELEQTTAELREANRRLQELDRLKDEFLSTVSHELRTPLTSIRSFSEILTDNPDLTREEAERFLGIIVRESERLTRLIDQLLDLARLQAGHGDWNMAPVSVREALEHACGVVNALYTERRIGLSLEIKGDTEVAPVHADRDRLTQVFVNLLSNAAKYAPPQSGQVTVKAECRRDDWRISVADNGPGIPADRREQVFDRFVQVPEAEGGRPGGGTGLGLAISRQIVEHFGGHIWVEASPQGGALFRVILPRSGVEPRQPEAGQAAQ</sequence>
<dbReference type="SMART" id="SM00388">
    <property type="entry name" value="HisKA"/>
    <property type="match status" value="1"/>
</dbReference>
<gene>
    <name evidence="15" type="ORF">C882_1624</name>
</gene>
<dbReference type="eggNOG" id="COG2205">
    <property type="taxonomic scope" value="Bacteria"/>
</dbReference>
<dbReference type="Gene3D" id="1.10.287.130">
    <property type="match status" value="1"/>
</dbReference>
<dbReference type="PROSITE" id="PS50283">
    <property type="entry name" value="NA_SOLUT_SYMP_3"/>
    <property type="match status" value="1"/>
</dbReference>
<dbReference type="InterPro" id="IPR005467">
    <property type="entry name" value="His_kinase_dom"/>
</dbReference>
<dbReference type="SMART" id="SM00387">
    <property type="entry name" value="HATPase_c"/>
    <property type="match status" value="1"/>
</dbReference>
<comment type="catalytic activity">
    <reaction evidence="1">
        <text>ATP + protein L-histidine = ADP + protein N-phospho-L-histidine.</text>
        <dbReference type="EC" id="2.7.13.3"/>
    </reaction>
</comment>
<reference evidence="15 16" key="1">
    <citation type="journal article" date="2013" name="Genome Announc.">
        <title>Draft Genome Sequence of an Alphaproteobacterium, Caenispirillum salinarum AK4(T), Isolated from a Solar Saltern.</title>
        <authorList>
            <person name="Khatri I."/>
            <person name="Singh A."/>
            <person name="Korpole S."/>
            <person name="Pinnaka A.K."/>
            <person name="Subramanian S."/>
        </authorList>
    </citation>
    <scope>NUCLEOTIDE SEQUENCE [LARGE SCALE GENOMIC DNA]</scope>
    <source>
        <strain evidence="15 16">AK4</strain>
    </source>
</reference>
<comment type="caution">
    <text evidence="15">The sequence shown here is derived from an EMBL/GenBank/DDBJ whole genome shotgun (WGS) entry which is preliminary data.</text>
</comment>
<feature type="transmembrane region" description="Helical" evidence="13">
    <location>
        <begin position="6"/>
        <end position="25"/>
    </location>
</feature>
<dbReference type="OrthoDB" id="9764438at2"/>
<dbReference type="EMBL" id="ANHY01000002">
    <property type="protein sequence ID" value="EKV32786.1"/>
    <property type="molecule type" value="Genomic_DNA"/>
</dbReference>
<dbReference type="AlphaFoldDB" id="K9HX89"/>
<dbReference type="STRING" id="1238182.C882_1624"/>
<evidence type="ECO:0000256" key="9">
    <source>
        <dbReference type="ARBA" id="ARBA00022989"/>
    </source>
</evidence>
<keyword evidence="8 15" id="KW-0418">Kinase</keyword>
<dbReference type="CDD" id="cd00082">
    <property type="entry name" value="HisKA"/>
    <property type="match status" value="1"/>
</dbReference>
<feature type="transmembrane region" description="Helical" evidence="13">
    <location>
        <begin position="336"/>
        <end position="369"/>
    </location>
</feature>
<feature type="transmembrane region" description="Helical" evidence="13">
    <location>
        <begin position="46"/>
        <end position="63"/>
    </location>
</feature>
<dbReference type="Pfam" id="PF02518">
    <property type="entry name" value="HATPase_c"/>
    <property type="match status" value="1"/>
</dbReference>
<feature type="transmembrane region" description="Helical" evidence="13">
    <location>
        <begin position="69"/>
        <end position="87"/>
    </location>
</feature>